<name>A0ABV0RG52_9TELE</name>
<evidence type="ECO:0000313" key="1">
    <source>
        <dbReference type="EMBL" id="MEQ2207145.1"/>
    </source>
</evidence>
<gene>
    <name evidence="1" type="ORF">XENOCAPTIV_007910</name>
</gene>
<dbReference type="Proteomes" id="UP001434883">
    <property type="component" value="Unassembled WGS sequence"/>
</dbReference>
<reference evidence="1 2" key="1">
    <citation type="submission" date="2021-06" db="EMBL/GenBank/DDBJ databases">
        <authorList>
            <person name="Palmer J.M."/>
        </authorList>
    </citation>
    <scope>NUCLEOTIDE SEQUENCE [LARGE SCALE GENOMIC DNA]</scope>
    <source>
        <strain evidence="1 2">XC_2019</strain>
        <tissue evidence="1">Muscle</tissue>
    </source>
</reference>
<keyword evidence="2" id="KW-1185">Reference proteome</keyword>
<accession>A0ABV0RG52</accession>
<sequence>VPSPLVCAWLLPSSAGNPGRDRAGKHIVSPVAEQQSVKRRTFLAEGEALRLCPYRGHRRPMVPGTLVLLLSRMLGPLQDRNMLQESSSKFRLLYPTLNPIWAILKGADNTAV</sequence>
<evidence type="ECO:0000313" key="2">
    <source>
        <dbReference type="Proteomes" id="UP001434883"/>
    </source>
</evidence>
<proteinExistence type="predicted"/>
<feature type="non-terminal residue" evidence="1">
    <location>
        <position position="1"/>
    </location>
</feature>
<dbReference type="EMBL" id="JAHRIN010043925">
    <property type="protein sequence ID" value="MEQ2207145.1"/>
    <property type="molecule type" value="Genomic_DNA"/>
</dbReference>
<comment type="caution">
    <text evidence="1">The sequence shown here is derived from an EMBL/GenBank/DDBJ whole genome shotgun (WGS) entry which is preliminary data.</text>
</comment>
<protein>
    <submittedName>
        <fullName evidence="1">Uncharacterized protein</fullName>
    </submittedName>
</protein>
<organism evidence="1 2">
    <name type="scientific">Xenoophorus captivus</name>
    <dbReference type="NCBI Taxonomy" id="1517983"/>
    <lineage>
        <taxon>Eukaryota</taxon>
        <taxon>Metazoa</taxon>
        <taxon>Chordata</taxon>
        <taxon>Craniata</taxon>
        <taxon>Vertebrata</taxon>
        <taxon>Euteleostomi</taxon>
        <taxon>Actinopterygii</taxon>
        <taxon>Neopterygii</taxon>
        <taxon>Teleostei</taxon>
        <taxon>Neoteleostei</taxon>
        <taxon>Acanthomorphata</taxon>
        <taxon>Ovalentaria</taxon>
        <taxon>Atherinomorphae</taxon>
        <taxon>Cyprinodontiformes</taxon>
        <taxon>Goodeidae</taxon>
        <taxon>Xenoophorus</taxon>
    </lineage>
</organism>